<dbReference type="Pfam" id="PF19367">
    <property type="entry name" value="DUF5943"/>
    <property type="match status" value="1"/>
</dbReference>
<accession>A0A9W6CP70</accession>
<dbReference type="EMBL" id="BSDO01000006">
    <property type="protein sequence ID" value="GLI23980.1"/>
    <property type="molecule type" value="Genomic_DNA"/>
</dbReference>
<reference evidence="2" key="1">
    <citation type="submission" date="2022-12" db="EMBL/GenBank/DDBJ databases">
        <title>Reference genome sequencing for broad-spectrum identification of bacterial and archaeal isolates by mass spectrometry.</title>
        <authorList>
            <person name="Sekiguchi Y."/>
            <person name="Tourlousse D.M."/>
        </authorList>
    </citation>
    <scope>NUCLEOTIDE SEQUENCE</scope>
    <source>
        <strain evidence="2">301</strain>
    </source>
</reference>
<evidence type="ECO:0000313" key="3">
    <source>
        <dbReference type="EMBL" id="MDR6335465.1"/>
    </source>
</evidence>
<evidence type="ECO:0000313" key="5">
    <source>
        <dbReference type="Proteomes" id="UP001245370"/>
    </source>
</evidence>
<dbReference type="SUPFAM" id="SSF111126">
    <property type="entry name" value="Ligand-binding domain in the NO signalling and Golgi transport"/>
    <property type="match status" value="1"/>
</dbReference>
<protein>
    <submittedName>
        <fullName evidence="2">4-vinyl reductase</fullName>
    </submittedName>
</protein>
<dbReference type="GeneID" id="95764434"/>
<dbReference type="PANTHER" id="PTHR35090:SF1">
    <property type="entry name" value="SLR0144 PROTEIN"/>
    <property type="match status" value="1"/>
</dbReference>
<proteinExistence type="predicted"/>
<comment type="caution">
    <text evidence="2">The sequence shown here is derived from an EMBL/GenBank/DDBJ whole genome shotgun (WGS) entry which is preliminary data.</text>
</comment>
<feature type="domain" description="4-vinyl reductase 4VR" evidence="1">
    <location>
        <begin position="109"/>
        <end position="173"/>
    </location>
</feature>
<dbReference type="InterPro" id="IPR004096">
    <property type="entry name" value="V4R"/>
</dbReference>
<name>A0A9W6CP70_XANFL</name>
<dbReference type="SMART" id="SM00989">
    <property type="entry name" value="V4R"/>
    <property type="match status" value="1"/>
</dbReference>
<dbReference type="AlphaFoldDB" id="A0A9W6CP70"/>
<reference evidence="3 5" key="2">
    <citation type="submission" date="2023-07" db="EMBL/GenBank/DDBJ databases">
        <title>Genomic Encyclopedia of Type Strains, Phase IV (KMG-IV): sequencing the most valuable type-strain genomes for metagenomic binning, comparative biology and taxonomic classification.</title>
        <authorList>
            <person name="Goeker M."/>
        </authorList>
    </citation>
    <scope>NUCLEOTIDE SEQUENCE [LARGE SCALE GENOMIC DNA]</scope>
    <source>
        <strain evidence="3 5">DSM 338</strain>
    </source>
</reference>
<evidence type="ECO:0000313" key="4">
    <source>
        <dbReference type="Proteomes" id="UP001144397"/>
    </source>
</evidence>
<evidence type="ECO:0000259" key="1">
    <source>
        <dbReference type="SMART" id="SM00989"/>
    </source>
</evidence>
<organism evidence="2 4">
    <name type="scientific">Xanthobacter flavus</name>
    <dbReference type="NCBI Taxonomy" id="281"/>
    <lineage>
        <taxon>Bacteria</taxon>
        <taxon>Pseudomonadati</taxon>
        <taxon>Pseudomonadota</taxon>
        <taxon>Alphaproteobacteria</taxon>
        <taxon>Hyphomicrobiales</taxon>
        <taxon>Xanthobacteraceae</taxon>
        <taxon>Xanthobacter</taxon>
    </lineage>
</organism>
<dbReference type="PANTHER" id="PTHR35090">
    <property type="entry name" value="DNA-DIRECTED RNA POLYMERASE SUBUNIT I"/>
    <property type="match status" value="1"/>
</dbReference>
<dbReference type="Gene3D" id="3.30.1380.20">
    <property type="entry name" value="Trafficking protein particle complex subunit 3"/>
    <property type="match status" value="1"/>
</dbReference>
<gene>
    <name evidence="3" type="ORF">GGQ86_003960</name>
    <name evidence="2" type="ORF">XFLAVUS301_36540</name>
</gene>
<dbReference type="RefSeq" id="WP_281808805.1">
    <property type="nucleotide sequence ID" value="NZ_BSDO01000006.1"/>
</dbReference>
<sequence>MAKPEVEIDVDPETGRWFVDKMPMILVPQHFYNNNHFAIEAALGAEAFDAALAPAGRLSAFVWCERQAEVYGLSGADVFAHYMKRLSQRGWGRFSILALDPAAGTATIRLDHSSFVTDATKEADRKLCYMFAPWLAGALEFVCEQAGAPRRLQAREVQCAAEGFDHCLFEVAPAAG</sequence>
<dbReference type="Proteomes" id="UP001245370">
    <property type="component" value="Unassembled WGS sequence"/>
</dbReference>
<dbReference type="Proteomes" id="UP001144397">
    <property type="component" value="Unassembled WGS sequence"/>
</dbReference>
<keyword evidence="5" id="KW-1185">Reference proteome</keyword>
<dbReference type="InterPro" id="IPR045987">
    <property type="entry name" value="DUF5943"/>
</dbReference>
<dbReference type="InterPro" id="IPR024096">
    <property type="entry name" value="NO_sig/Golgi_transp_ligand-bd"/>
</dbReference>
<dbReference type="EMBL" id="JAVDPY010000007">
    <property type="protein sequence ID" value="MDR6335465.1"/>
    <property type="molecule type" value="Genomic_DNA"/>
</dbReference>
<evidence type="ECO:0000313" key="2">
    <source>
        <dbReference type="EMBL" id="GLI23980.1"/>
    </source>
</evidence>